<feature type="domain" description="Retrotransposon gag" evidence="2">
    <location>
        <begin position="156"/>
        <end position="238"/>
    </location>
</feature>
<reference evidence="3" key="1">
    <citation type="submission" date="2022-06" db="EMBL/GenBank/DDBJ databases">
        <title>Genome Sequence of Candolleomyces eurysporus.</title>
        <authorList>
            <person name="Buettner E."/>
        </authorList>
    </citation>
    <scope>NUCLEOTIDE SEQUENCE</scope>
    <source>
        <strain evidence="3">VTCC 930004</strain>
    </source>
</reference>
<evidence type="ECO:0000256" key="1">
    <source>
        <dbReference type="SAM" id="MobiDB-lite"/>
    </source>
</evidence>
<dbReference type="Proteomes" id="UP001140091">
    <property type="component" value="Unassembled WGS sequence"/>
</dbReference>
<evidence type="ECO:0000259" key="2">
    <source>
        <dbReference type="Pfam" id="PF03732"/>
    </source>
</evidence>
<evidence type="ECO:0000313" key="4">
    <source>
        <dbReference type="Proteomes" id="UP001140091"/>
    </source>
</evidence>
<dbReference type="InterPro" id="IPR005162">
    <property type="entry name" value="Retrotrans_gag_dom"/>
</dbReference>
<feature type="region of interest" description="Disordered" evidence="1">
    <location>
        <begin position="280"/>
        <end position="335"/>
    </location>
</feature>
<feature type="compositionally biased region" description="Polar residues" evidence="1">
    <location>
        <begin position="11"/>
        <end position="42"/>
    </location>
</feature>
<feature type="region of interest" description="Disordered" evidence="1">
    <location>
        <begin position="1"/>
        <end position="44"/>
    </location>
</feature>
<dbReference type="AlphaFoldDB" id="A0A9W8MP79"/>
<dbReference type="Pfam" id="PF03732">
    <property type="entry name" value="Retrotrans_gag"/>
    <property type="match status" value="1"/>
</dbReference>
<feature type="compositionally biased region" description="Low complexity" evidence="1">
    <location>
        <begin position="285"/>
        <end position="309"/>
    </location>
</feature>
<proteinExistence type="predicted"/>
<organism evidence="3 4">
    <name type="scientific">Candolleomyces eurysporus</name>
    <dbReference type="NCBI Taxonomy" id="2828524"/>
    <lineage>
        <taxon>Eukaryota</taxon>
        <taxon>Fungi</taxon>
        <taxon>Dikarya</taxon>
        <taxon>Basidiomycota</taxon>
        <taxon>Agaricomycotina</taxon>
        <taxon>Agaricomycetes</taxon>
        <taxon>Agaricomycetidae</taxon>
        <taxon>Agaricales</taxon>
        <taxon>Agaricineae</taxon>
        <taxon>Psathyrellaceae</taxon>
        <taxon>Candolleomyces</taxon>
    </lineage>
</organism>
<name>A0A9W8MP79_9AGAR</name>
<comment type="caution">
    <text evidence="3">The sequence shown here is derived from an EMBL/GenBank/DDBJ whole genome shotgun (WGS) entry which is preliminary data.</text>
</comment>
<accession>A0A9W8MP79</accession>
<keyword evidence="4" id="KW-1185">Reference proteome</keyword>
<feature type="non-terminal residue" evidence="3">
    <location>
        <position position="335"/>
    </location>
</feature>
<dbReference type="OrthoDB" id="3006080at2759"/>
<sequence length="335" mass="37581">MSQLPLDFPSDPNTSTNPIFSLDDSQPAQNNQEPPFSSTSAAFTLPDLDDDHSTLWCGVYALGRNIDSFVQHQIEEAKANRAALNAIVERLGLTSSSSTGGSSAPKFREPRVFNGRADQVDGFLREIENTIFLQCRSLSTDRDRVLYMGTFLGDGSPGIWYHTVQLNNAATGLLDNYPGFVNAFQQHFEQSDHYADALRKLGDLKQTGSAAAFTSRFLELTAWLDWTDQTKIQEYWNRLKDSVKATLINRRGRYFTTSFDVFAKECTAIDNELHQFELDRRSTKKTSASTSSQTQQPFHQPSPSTTTTTRKPDVVPMEIDAVRRSPLTNEEKACR</sequence>
<dbReference type="EMBL" id="JANBPK010000166">
    <property type="protein sequence ID" value="KAJ2936128.1"/>
    <property type="molecule type" value="Genomic_DNA"/>
</dbReference>
<protein>
    <recommendedName>
        <fullName evidence="2">Retrotransposon gag domain-containing protein</fullName>
    </recommendedName>
</protein>
<gene>
    <name evidence="3" type="ORF">H1R20_g962</name>
</gene>
<evidence type="ECO:0000313" key="3">
    <source>
        <dbReference type="EMBL" id="KAJ2936128.1"/>
    </source>
</evidence>